<dbReference type="EMBL" id="ANOG01000142">
    <property type="protein sequence ID" value="EMI22159.1"/>
    <property type="molecule type" value="Genomic_DNA"/>
</dbReference>
<comment type="caution">
    <text evidence="2">The sequence shown here is derived from an EMBL/GenBank/DDBJ whole genome shotgun (WGS) entry which is preliminary data.</text>
</comment>
<accession>M5S7K4</accession>
<feature type="compositionally biased region" description="Basic and acidic residues" evidence="1">
    <location>
        <begin position="9"/>
        <end position="19"/>
    </location>
</feature>
<evidence type="ECO:0000256" key="1">
    <source>
        <dbReference type="SAM" id="MobiDB-lite"/>
    </source>
</evidence>
<proteinExistence type="predicted"/>
<evidence type="ECO:0000313" key="3">
    <source>
        <dbReference type="Proteomes" id="UP000011991"/>
    </source>
</evidence>
<gene>
    <name evidence="2" type="ORF">RMSM_00915</name>
</gene>
<reference evidence="2 3" key="1">
    <citation type="journal article" date="2013" name="Mar. Genomics">
        <title>Expression of sulfatases in Rhodopirellula baltica and the diversity of sulfatases in the genus Rhodopirellula.</title>
        <authorList>
            <person name="Wegner C.E."/>
            <person name="Richter-Heitmann T."/>
            <person name="Klindworth A."/>
            <person name="Klockow C."/>
            <person name="Richter M."/>
            <person name="Achstetter T."/>
            <person name="Glockner F.O."/>
            <person name="Harder J."/>
        </authorList>
    </citation>
    <scope>NUCLEOTIDE SEQUENCE [LARGE SCALE GENOMIC DNA]</scope>
    <source>
        <strain evidence="2 3">SM1</strain>
    </source>
</reference>
<dbReference type="PATRIC" id="fig|1265738.3.peg.910"/>
<organism evidence="2 3">
    <name type="scientific">Rhodopirellula maiorica SM1</name>
    <dbReference type="NCBI Taxonomy" id="1265738"/>
    <lineage>
        <taxon>Bacteria</taxon>
        <taxon>Pseudomonadati</taxon>
        <taxon>Planctomycetota</taxon>
        <taxon>Planctomycetia</taxon>
        <taxon>Pirellulales</taxon>
        <taxon>Pirellulaceae</taxon>
        <taxon>Novipirellula</taxon>
    </lineage>
</organism>
<feature type="region of interest" description="Disordered" evidence="1">
    <location>
        <begin position="1"/>
        <end position="47"/>
    </location>
</feature>
<feature type="compositionally biased region" description="Polar residues" evidence="1">
    <location>
        <begin position="28"/>
        <end position="47"/>
    </location>
</feature>
<dbReference type="Proteomes" id="UP000011991">
    <property type="component" value="Unassembled WGS sequence"/>
</dbReference>
<sequence>MATSSGSKTSERAKRDIITPHKKAAGTGQPTDVQSFASPDQKSTPTE</sequence>
<evidence type="ECO:0000313" key="2">
    <source>
        <dbReference type="EMBL" id="EMI22159.1"/>
    </source>
</evidence>
<protein>
    <submittedName>
        <fullName evidence="2">Uncharacterized protein</fullName>
    </submittedName>
</protein>
<keyword evidence="3" id="KW-1185">Reference proteome</keyword>
<dbReference type="AlphaFoldDB" id="M5S7K4"/>
<name>M5S7K4_9BACT</name>